<dbReference type="PROSITE" id="PS50977">
    <property type="entry name" value="HTH_TETR_2"/>
    <property type="match status" value="1"/>
</dbReference>
<dbReference type="Pfam" id="PF00440">
    <property type="entry name" value="TetR_N"/>
    <property type="match status" value="1"/>
</dbReference>
<comment type="caution">
    <text evidence="2">The sequence shown here is derived from an EMBL/GenBank/DDBJ whole genome shotgun (WGS) entry which is preliminary data.</text>
</comment>
<protein>
    <submittedName>
        <fullName evidence="2">Transcriptional regulator</fullName>
    </submittedName>
</protein>
<evidence type="ECO:0000256" key="1">
    <source>
        <dbReference type="ARBA" id="ARBA00023125"/>
    </source>
</evidence>
<dbReference type="InterPro" id="IPR001647">
    <property type="entry name" value="HTH_TetR"/>
</dbReference>
<evidence type="ECO:0000313" key="3">
    <source>
        <dbReference type="Proteomes" id="UP000031847"/>
    </source>
</evidence>
<evidence type="ECO:0000313" key="2">
    <source>
        <dbReference type="EMBL" id="GAM81626.1"/>
    </source>
</evidence>
<sequence>MKKTSQEKLYEAALELITAQGYENTTVLQIATKAGLTERTFFRKFKNKADIFFAGGEQYSQMLLTKMKESEANNPMAIVLESYFYAADFFDEHRERTVKRQKIIASHPDLEERELLKQSKIEELLVEYLLTAYGERSARLAVRLARAVYSVAWEEWLENDADSLHHLLEKAIADFNELKNY</sequence>
<proteinExistence type="predicted"/>
<reference evidence="2 3" key="1">
    <citation type="submission" date="2015-01" db="EMBL/GenBank/DDBJ databases">
        <title>Lactococcus lactis subsp.lactis JCM 5805 whole genome shotgun sequence.</title>
        <authorList>
            <person name="Fujii T."/>
            <person name="Tomita Y."/>
            <person name="Ikushima S."/>
            <person name="Fujiwara D."/>
        </authorList>
    </citation>
    <scope>NUCLEOTIDE SEQUENCE [LARGE SCALE GENOMIC DNA]</scope>
    <source>
        <strain evidence="2 3">JCM 5805</strain>
    </source>
</reference>
<gene>
    <name evidence="2" type="ORF">JCM5805K_2750</name>
</gene>
<dbReference type="PRINTS" id="PR00455">
    <property type="entry name" value="HTHTETR"/>
</dbReference>
<accession>A0A0A7SXK2</accession>
<dbReference type="SMR" id="A0A0A7SXK2"/>
<dbReference type="SUPFAM" id="SSF46689">
    <property type="entry name" value="Homeodomain-like"/>
    <property type="match status" value="1"/>
</dbReference>
<dbReference type="GO" id="GO:0003677">
    <property type="term" value="F:DNA binding"/>
    <property type="evidence" value="ECO:0007669"/>
    <property type="project" value="UniProtKB-UniRule"/>
</dbReference>
<dbReference type="EMBL" id="BBSI01000040">
    <property type="protein sequence ID" value="GAM81626.1"/>
    <property type="molecule type" value="Genomic_DNA"/>
</dbReference>
<dbReference type="AlphaFoldDB" id="A0A0A7SXK2"/>
<organism evidence="2 3">
    <name type="scientific">Lactococcus lactis subsp. lactis</name>
    <name type="common">Streptococcus lactis</name>
    <dbReference type="NCBI Taxonomy" id="1360"/>
    <lineage>
        <taxon>Bacteria</taxon>
        <taxon>Bacillati</taxon>
        <taxon>Bacillota</taxon>
        <taxon>Bacilli</taxon>
        <taxon>Lactobacillales</taxon>
        <taxon>Streptococcaceae</taxon>
        <taxon>Lactococcus</taxon>
    </lineage>
</organism>
<name>A0A0A7SXK2_LACLL</name>
<dbReference type="PATRIC" id="fig|1360.96.peg.79"/>
<dbReference type="Gene3D" id="1.10.357.10">
    <property type="entry name" value="Tetracycline Repressor, domain 2"/>
    <property type="match status" value="1"/>
</dbReference>
<keyword evidence="1" id="KW-0238">DNA-binding</keyword>
<dbReference type="RefSeq" id="WP_021723336.1">
    <property type="nucleotide sequence ID" value="NZ_BAABQR010000003.1"/>
</dbReference>
<dbReference type="PANTHER" id="PTHR43479">
    <property type="entry name" value="ACREF/ENVCD OPERON REPRESSOR-RELATED"/>
    <property type="match status" value="1"/>
</dbReference>
<dbReference type="PANTHER" id="PTHR43479:SF11">
    <property type="entry name" value="ACREF_ENVCD OPERON REPRESSOR-RELATED"/>
    <property type="match status" value="1"/>
</dbReference>
<dbReference type="Proteomes" id="UP000031847">
    <property type="component" value="Unassembled WGS sequence"/>
</dbReference>
<dbReference type="InterPro" id="IPR009057">
    <property type="entry name" value="Homeodomain-like_sf"/>
</dbReference>
<dbReference type="InterPro" id="IPR041347">
    <property type="entry name" value="MftR_C"/>
</dbReference>
<dbReference type="Pfam" id="PF17754">
    <property type="entry name" value="TetR_C_14"/>
    <property type="match status" value="1"/>
</dbReference>
<dbReference type="InterPro" id="IPR050624">
    <property type="entry name" value="HTH-type_Tx_Regulator"/>
</dbReference>